<protein>
    <submittedName>
        <fullName evidence="2">DUF2170 family protein</fullName>
    </submittedName>
</protein>
<evidence type="ECO:0000313" key="3">
    <source>
        <dbReference type="Proteomes" id="UP000275910"/>
    </source>
</evidence>
<dbReference type="InterPro" id="IPR019231">
    <property type="entry name" value="DUF2170"/>
</dbReference>
<proteinExistence type="predicted"/>
<dbReference type="Pfam" id="PF09938">
    <property type="entry name" value="DUF2170"/>
    <property type="match status" value="1"/>
</dbReference>
<evidence type="ECO:0000256" key="1">
    <source>
        <dbReference type="SAM" id="MobiDB-lite"/>
    </source>
</evidence>
<dbReference type="Proteomes" id="UP000275910">
    <property type="component" value="Unassembled WGS sequence"/>
</dbReference>
<dbReference type="AlphaFoldDB" id="A0A3N2RMX8"/>
<comment type="caution">
    <text evidence="2">The sequence shown here is derived from an EMBL/GenBank/DDBJ whole genome shotgun (WGS) entry which is preliminary data.</text>
</comment>
<organism evidence="2 3">
    <name type="scientific">Lysobacter enzymogenes</name>
    <dbReference type="NCBI Taxonomy" id="69"/>
    <lineage>
        <taxon>Bacteria</taxon>
        <taxon>Pseudomonadati</taxon>
        <taxon>Pseudomonadota</taxon>
        <taxon>Gammaproteobacteria</taxon>
        <taxon>Lysobacterales</taxon>
        <taxon>Lysobacteraceae</taxon>
        <taxon>Lysobacter</taxon>
    </lineage>
</organism>
<evidence type="ECO:0000313" key="2">
    <source>
        <dbReference type="EMBL" id="ROU08731.1"/>
    </source>
</evidence>
<feature type="region of interest" description="Disordered" evidence="1">
    <location>
        <begin position="1"/>
        <end position="42"/>
    </location>
</feature>
<name>A0A3N2RMX8_LYSEN</name>
<sequence>MSTVTDDDRGGARAPPRAAPRDPDASRRAALAPHPRTPLKDRPMSRWTTQELITRLQATFGAENVEEVPTADAAIQVTLPESGDLGITIALTDREIFVSTPLVESGQVRDAHGFNEACLRLNPINPLSNLGLTTINDRDVYIVFGEMAPDSSAEQIELEIRTLADNAIDAVEALKSYLVSA</sequence>
<reference evidence="2 3" key="1">
    <citation type="submission" date="2018-10" db="EMBL/GenBank/DDBJ databases">
        <title>The genome of Lysobacter enzymogenes OH11.</title>
        <authorList>
            <person name="Liu F."/>
            <person name="Zhao Y."/>
            <person name="Qian G."/>
            <person name="Chen Y."/>
            <person name="Xu H."/>
        </authorList>
    </citation>
    <scope>NUCLEOTIDE SEQUENCE [LARGE SCALE GENOMIC DNA]</scope>
    <source>
        <strain evidence="2 3">OH11</strain>
    </source>
</reference>
<dbReference type="EMBL" id="RCTY01000008">
    <property type="protein sequence ID" value="ROU08731.1"/>
    <property type="molecule type" value="Genomic_DNA"/>
</dbReference>
<feature type="compositionally biased region" description="Basic and acidic residues" evidence="1">
    <location>
        <begin position="1"/>
        <end position="11"/>
    </location>
</feature>
<gene>
    <name evidence="2" type="ORF">D9T17_02785</name>
</gene>
<accession>A0A3N2RMX8</accession>